<protein>
    <submittedName>
        <fullName evidence="1">Uncharacterized protein</fullName>
    </submittedName>
</protein>
<organism evidence="1 2">
    <name type="scientific">Vibrio mytili</name>
    <dbReference type="NCBI Taxonomy" id="50718"/>
    <lineage>
        <taxon>Bacteria</taxon>
        <taxon>Pseudomonadati</taxon>
        <taxon>Pseudomonadota</taxon>
        <taxon>Gammaproteobacteria</taxon>
        <taxon>Vibrionales</taxon>
        <taxon>Vibrionaceae</taxon>
        <taxon>Vibrio</taxon>
    </lineage>
</organism>
<sequence length="119" mass="13507">MNIIDTTRKYANKNKEFSEICGLIAASMRFFIDIEMSPFLQNEMKLMEQLFSFRGSVSLDQVLQAVDECAFVVNMLERNIDAVSQTDDADIVIQFTMLLRMLKASIASIELVLGSENIK</sequence>
<keyword evidence="2" id="KW-1185">Reference proteome</keyword>
<dbReference type="Proteomes" id="UP000031977">
    <property type="component" value="Unassembled WGS sequence"/>
</dbReference>
<evidence type="ECO:0000313" key="1">
    <source>
        <dbReference type="EMBL" id="KIN10553.1"/>
    </source>
</evidence>
<dbReference type="AlphaFoldDB" id="A0A0C3E817"/>
<accession>A0A0C3E817</accession>
<reference evidence="1 2" key="1">
    <citation type="submission" date="2015-01" db="EMBL/GenBank/DDBJ databases">
        <title>Draft genome of Vibrio mytili type strain CAIM 528.</title>
        <authorList>
            <person name="Gonzalez-Castillo A."/>
            <person name="Gomez-Gil B."/>
            <person name="Enciso-Ibarra J."/>
        </authorList>
    </citation>
    <scope>NUCLEOTIDE SEQUENCE [LARGE SCALE GENOMIC DNA]</scope>
    <source>
        <strain evidence="1 2">CAIM 528</strain>
    </source>
</reference>
<dbReference type="RefSeq" id="WP_041155897.1">
    <property type="nucleotide sequence ID" value="NZ_CBCRVP010000002.1"/>
</dbReference>
<proteinExistence type="predicted"/>
<gene>
    <name evidence="1" type="ORF">SU60_13135</name>
</gene>
<comment type="caution">
    <text evidence="1">The sequence shown here is derived from an EMBL/GenBank/DDBJ whole genome shotgun (WGS) entry which is preliminary data.</text>
</comment>
<dbReference type="STRING" id="50718.SU60_13135"/>
<dbReference type="EMBL" id="JXOK01000049">
    <property type="protein sequence ID" value="KIN10553.1"/>
    <property type="molecule type" value="Genomic_DNA"/>
</dbReference>
<name>A0A0C3E817_9VIBR</name>
<evidence type="ECO:0000313" key="2">
    <source>
        <dbReference type="Proteomes" id="UP000031977"/>
    </source>
</evidence>